<dbReference type="Proteomes" id="UP000199503">
    <property type="component" value="Unassembled WGS sequence"/>
</dbReference>
<gene>
    <name evidence="2" type="ORF">SAMN04488000_109259</name>
</gene>
<feature type="region of interest" description="Disordered" evidence="1">
    <location>
        <begin position="492"/>
        <end position="581"/>
    </location>
</feature>
<dbReference type="AlphaFoldDB" id="A0A1H9PV30"/>
<evidence type="ECO:0000256" key="1">
    <source>
        <dbReference type="SAM" id="MobiDB-lite"/>
    </source>
</evidence>
<evidence type="ECO:0000313" key="2">
    <source>
        <dbReference type="EMBL" id="SER51685.1"/>
    </source>
</evidence>
<reference evidence="3" key="1">
    <citation type="submission" date="2016-10" db="EMBL/GenBank/DDBJ databases">
        <authorList>
            <person name="Varghese N."/>
            <person name="Submissions S."/>
        </authorList>
    </citation>
    <scope>NUCLEOTIDE SEQUENCE [LARGE SCALE GENOMIC DNA]</scope>
    <source>
        <strain evidence="3">DSM 44437</strain>
    </source>
</reference>
<dbReference type="OrthoDB" id="3320501at2"/>
<sequence>MTSHTIGNALVVHPRDVLRDEVRDMALNLAADPDHELVVVDLPPSSSFTTWESAAKLLPRKRRGVRLVIGGRARETTVLAGQWFSERLGRTVIAPDGAVMPGVGGSLFVDAGWGTGWVRFQPGKPPKRDGKRFPRPTWESVSALAEVMPTSASAVSEPLPGGVWLRPRGSESLLMQHRQRLIETMPCQPDVCTIVLGCPGAAPITLYDITRFWSWLPQDLRARLRLVRFGPMTLPDSGPYGQHVADALGEQITCYNGLPVGSRTDPRIVTLRSDGTPGWQPFALEVAYFPAQQGQTAPLPTLLSYRDPLFGIEEVEPAVYRYTQDVLLEVVPAGLWVRLEQEVAHGPAVRTAEPDGERHLVLFEEGVDAVTPEVRRAAQDLLGRLDSQTRRVSELVPALAVARQRNQVGGKAWGVVEQQPAEPVAAPVPAPVIEVAPLPVAEPVVPSLLTPEPAPHVPREFATAPTDAPFALEPSFETATVRLENGQLVADPLPAQSPLVSGSAPAEALSRPMPDFAPVSAPPASTPLLPPSEPDLTVAEPAAAPPSERPVEPAATEPAAAPTDELPQVEEPAPPRSAARPVVTAVQPTPAAAAAALVPQRGLEEERGWLRRTLSQEYAAVANSVNRVLSEHPGFQGAIERSSGAVLTDAVAIRLYLSPSGDGLDQSLRSGGVGPHVPFARCVVSGLSRLPSHRGPAVFSTSLTEQELAFYGGRKLLTEWGFINALSAPCARQSEQNDVDVLVWSMTARRTKLLEPDADAVADRVLFVPGTSFKVLELTPPADGARGRLLLRELAAGEIDPTGKVDRNREALDELALNSLRRCVQTWGSGTREARVPESSLARFVQRPGLTRTTTHEES</sequence>
<dbReference type="STRING" id="65499.SAMN04488000_109259"/>
<dbReference type="RefSeq" id="WP_143091681.1">
    <property type="nucleotide sequence ID" value="NZ_FOFV01000009.1"/>
</dbReference>
<name>A0A1H9PV30_9PSEU</name>
<dbReference type="EMBL" id="FOFV01000009">
    <property type="protein sequence ID" value="SER51685.1"/>
    <property type="molecule type" value="Genomic_DNA"/>
</dbReference>
<feature type="compositionally biased region" description="Low complexity" evidence="1">
    <location>
        <begin position="549"/>
        <end position="563"/>
    </location>
</feature>
<evidence type="ECO:0000313" key="3">
    <source>
        <dbReference type="Proteomes" id="UP000199503"/>
    </source>
</evidence>
<proteinExistence type="predicted"/>
<feature type="compositionally biased region" description="Pro residues" evidence="1">
    <location>
        <begin position="520"/>
        <end position="533"/>
    </location>
</feature>
<dbReference type="Gene3D" id="3.90.176.10">
    <property type="entry name" value="Toxin ADP-ribosyltransferase, Chain A, domain 1"/>
    <property type="match status" value="1"/>
</dbReference>
<keyword evidence="3" id="KW-1185">Reference proteome</keyword>
<organism evidence="2 3">
    <name type="scientific">Lentzea albida</name>
    <dbReference type="NCBI Taxonomy" id="65499"/>
    <lineage>
        <taxon>Bacteria</taxon>
        <taxon>Bacillati</taxon>
        <taxon>Actinomycetota</taxon>
        <taxon>Actinomycetes</taxon>
        <taxon>Pseudonocardiales</taxon>
        <taxon>Pseudonocardiaceae</taxon>
        <taxon>Lentzea</taxon>
    </lineage>
</organism>
<protein>
    <submittedName>
        <fullName evidence="2">Uncharacterized protein</fullName>
    </submittedName>
</protein>
<accession>A0A1H9PV30</accession>